<dbReference type="PANTHER" id="PTHR46300:SF1">
    <property type="entry name" value="P450, PUTATIVE (EUROFUNG)-RELATED"/>
    <property type="match status" value="1"/>
</dbReference>
<evidence type="ECO:0000256" key="5">
    <source>
        <dbReference type="ARBA" id="ARBA00023002"/>
    </source>
</evidence>
<dbReference type="GO" id="GO:0016705">
    <property type="term" value="F:oxidoreductase activity, acting on paired donors, with incorporation or reduction of molecular oxygen"/>
    <property type="evidence" value="ECO:0007669"/>
    <property type="project" value="InterPro"/>
</dbReference>
<protein>
    <recommendedName>
        <fullName evidence="11">Cytochrome P450</fullName>
    </recommendedName>
</protein>
<evidence type="ECO:0000313" key="10">
    <source>
        <dbReference type="Proteomes" id="UP001153365"/>
    </source>
</evidence>
<dbReference type="Gene3D" id="1.10.630.10">
    <property type="entry name" value="Cytochrome P450"/>
    <property type="match status" value="1"/>
</dbReference>
<dbReference type="InterPro" id="IPR036396">
    <property type="entry name" value="Cyt_P450_sf"/>
</dbReference>
<name>A0AAV0B8C4_PHAPC</name>
<keyword evidence="5" id="KW-0560">Oxidoreductase</keyword>
<evidence type="ECO:0000256" key="4">
    <source>
        <dbReference type="ARBA" id="ARBA00022723"/>
    </source>
</evidence>
<evidence type="ECO:0000256" key="8">
    <source>
        <dbReference type="SAM" id="Phobius"/>
    </source>
</evidence>
<evidence type="ECO:0000256" key="1">
    <source>
        <dbReference type="ARBA" id="ARBA00001971"/>
    </source>
</evidence>
<feature type="transmembrane region" description="Helical" evidence="8">
    <location>
        <begin position="20"/>
        <end position="39"/>
    </location>
</feature>
<evidence type="ECO:0008006" key="11">
    <source>
        <dbReference type="Google" id="ProtNLM"/>
    </source>
</evidence>
<dbReference type="GO" id="GO:0004497">
    <property type="term" value="F:monooxygenase activity"/>
    <property type="evidence" value="ECO:0007669"/>
    <property type="project" value="UniProtKB-KW"/>
</dbReference>
<keyword evidence="8" id="KW-0472">Membrane</keyword>
<comment type="similarity">
    <text evidence="2">Belongs to the cytochrome P450 family.</text>
</comment>
<keyword evidence="6" id="KW-0408">Iron</keyword>
<keyword evidence="3" id="KW-0349">Heme</keyword>
<evidence type="ECO:0000256" key="6">
    <source>
        <dbReference type="ARBA" id="ARBA00023004"/>
    </source>
</evidence>
<dbReference type="Gene3D" id="3.30.230.80">
    <property type="match status" value="1"/>
</dbReference>
<keyword evidence="4" id="KW-0479">Metal-binding</keyword>
<keyword evidence="10" id="KW-1185">Reference proteome</keyword>
<keyword evidence="8" id="KW-1133">Transmembrane helix</keyword>
<sequence length="411" mass="46331">MLNMICATMRLLHCDVLQDFHVICSVILCLLSSIVVSALKHRRSRFPLPPGPCSLPFIGHKFGPYAWRQMEAITKKYGPVSSVRLGSELLVIIGTVKPAVALLEGRSGIYCDWPRLEMAGNVISGGLQTICLGYNDRWRRFRSYSYEPIQEPASRQLILDVLENPTLYREALTRYAAGVIMKVTYGKVSPTCHDDKEVIMVLRSLTQFFKAAKLGAQDKSRKKKWQAEELELFSSQVENVRRSLDSSGTRDNCFASYMLERQTEVRIEVLVLKSDGLMVPRVPGPDGGTMPSTASGSKEKNPITLLKQTVMSLNTNQDMFSGSALSNNDKYTSFAQVVLSNQINMADDLPLNIGRDSLQVTKSLRQIQNIVLKRFLDHLGPKFQYLRVEDLKGYWQMESCKSHQSKTNHDQ</sequence>
<keyword evidence="8" id="KW-0812">Transmembrane</keyword>
<organism evidence="9 10">
    <name type="scientific">Phakopsora pachyrhizi</name>
    <name type="common">Asian soybean rust disease fungus</name>
    <dbReference type="NCBI Taxonomy" id="170000"/>
    <lineage>
        <taxon>Eukaryota</taxon>
        <taxon>Fungi</taxon>
        <taxon>Dikarya</taxon>
        <taxon>Basidiomycota</taxon>
        <taxon>Pucciniomycotina</taxon>
        <taxon>Pucciniomycetes</taxon>
        <taxon>Pucciniales</taxon>
        <taxon>Phakopsoraceae</taxon>
        <taxon>Phakopsora</taxon>
    </lineage>
</organism>
<accession>A0AAV0B8C4</accession>
<comment type="cofactor">
    <cofactor evidence="1">
        <name>heme</name>
        <dbReference type="ChEBI" id="CHEBI:30413"/>
    </cofactor>
</comment>
<keyword evidence="7" id="KW-0503">Monooxygenase</keyword>
<dbReference type="AlphaFoldDB" id="A0AAV0B8C4"/>
<dbReference type="SUPFAM" id="SSF48264">
    <property type="entry name" value="Cytochrome P450"/>
    <property type="match status" value="1"/>
</dbReference>
<evidence type="ECO:0000313" key="9">
    <source>
        <dbReference type="EMBL" id="CAH7681627.1"/>
    </source>
</evidence>
<reference evidence="9" key="1">
    <citation type="submission" date="2022-06" db="EMBL/GenBank/DDBJ databases">
        <authorList>
            <consortium name="SYNGENTA / RWTH Aachen University"/>
        </authorList>
    </citation>
    <scope>NUCLEOTIDE SEQUENCE</scope>
</reference>
<dbReference type="PANTHER" id="PTHR46300">
    <property type="entry name" value="P450, PUTATIVE (EUROFUNG)-RELATED-RELATED"/>
    <property type="match status" value="1"/>
</dbReference>
<dbReference type="InterPro" id="IPR050364">
    <property type="entry name" value="Cytochrome_P450_fung"/>
</dbReference>
<evidence type="ECO:0000256" key="3">
    <source>
        <dbReference type="ARBA" id="ARBA00022617"/>
    </source>
</evidence>
<dbReference type="GO" id="GO:0005506">
    <property type="term" value="F:iron ion binding"/>
    <property type="evidence" value="ECO:0007669"/>
    <property type="project" value="InterPro"/>
</dbReference>
<comment type="caution">
    <text evidence="9">The sequence shown here is derived from an EMBL/GenBank/DDBJ whole genome shotgun (WGS) entry which is preliminary data.</text>
</comment>
<gene>
    <name evidence="9" type="ORF">PPACK8108_LOCUS14254</name>
</gene>
<evidence type="ECO:0000256" key="2">
    <source>
        <dbReference type="ARBA" id="ARBA00010617"/>
    </source>
</evidence>
<evidence type="ECO:0000256" key="7">
    <source>
        <dbReference type="ARBA" id="ARBA00023033"/>
    </source>
</evidence>
<proteinExistence type="inferred from homology"/>
<dbReference type="GO" id="GO:0020037">
    <property type="term" value="F:heme binding"/>
    <property type="evidence" value="ECO:0007669"/>
    <property type="project" value="InterPro"/>
</dbReference>
<dbReference type="Proteomes" id="UP001153365">
    <property type="component" value="Unassembled WGS sequence"/>
</dbReference>
<dbReference type="EMBL" id="CALTRL010003654">
    <property type="protein sequence ID" value="CAH7681627.1"/>
    <property type="molecule type" value="Genomic_DNA"/>
</dbReference>